<proteinExistence type="predicted"/>
<dbReference type="Gramene" id="PAN34377">
    <property type="protein sequence ID" value="PAN34377"/>
    <property type="gene ID" value="PAHAL_6G088400"/>
</dbReference>
<dbReference type="EMBL" id="CM008051">
    <property type="protein sequence ID" value="PAN34377.1"/>
    <property type="molecule type" value="Genomic_DNA"/>
</dbReference>
<sequence>MNDNNRSLSFKRQLRPSTLERSNLILQVQFWIHFHPSSELNSQVGIPHHLDAWSTIANVTYALVAVGFPPLDAQQLFFKVFLDKQQQHKKARLFQASTAMEED</sequence>
<dbReference type="AlphaFoldDB" id="A0A2S3I1D6"/>
<reference evidence="1" key="1">
    <citation type="submission" date="2018-04" db="EMBL/GenBank/DDBJ databases">
        <title>WGS assembly of Panicum hallii.</title>
        <authorList>
            <person name="Lovell J."/>
            <person name="Jenkins J."/>
            <person name="Lowry D."/>
            <person name="Mamidi S."/>
            <person name="Sreedasyam A."/>
            <person name="Weng X."/>
            <person name="Barry K."/>
            <person name="Bonette J."/>
            <person name="Campitelli B."/>
            <person name="Daum C."/>
            <person name="Gordon S."/>
            <person name="Gould B."/>
            <person name="Lipzen A."/>
            <person name="Macqueen A."/>
            <person name="Palacio-Mejia J."/>
            <person name="Plott C."/>
            <person name="Shakirov E."/>
            <person name="Shu S."/>
            <person name="Yoshinaga Y."/>
            <person name="Zane M."/>
            <person name="Rokhsar D."/>
            <person name="Grimwood J."/>
            <person name="Schmutz J."/>
            <person name="Juenger T."/>
        </authorList>
    </citation>
    <scope>NUCLEOTIDE SEQUENCE [LARGE SCALE GENOMIC DNA]</scope>
    <source>
        <strain evidence="1">FIL2</strain>
    </source>
</reference>
<organism evidence="1">
    <name type="scientific">Panicum hallii</name>
    <dbReference type="NCBI Taxonomy" id="206008"/>
    <lineage>
        <taxon>Eukaryota</taxon>
        <taxon>Viridiplantae</taxon>
        <taxon>Streptophyta</taxon>
        <taxon>Embryophyta</taxon>
        <taxon>Tracheophyta</taxon>
        <taxon>Spermatophyta</taxon>
        <taxon>Magnoliopsida</taxon>
        <taxon>Liliopsida</taxon>
        <taxon>Poales</taxon>
        <taxon>Poaceae</taxon>
        <taxon>PACMAD clade</taxon>
        <taxon>Panicoideae</taxon>
        <taxon>Panicodae</taxon>
        <taxon>Paniceae</taxon>
        <taxon>Panicinae</taxon>
        <taxon>Panicum</taxon>
        <taxon>Panicum sect. Panicum</taxon>
    </lineage>
</organism>
<evidence type="ECO:0000313" key="1">
    <source>
        <dbReference type="EMBL" id="PAN34377.1"/>
    </source>
</evidence>
<gene>
    <name evidence="1" type="ORF">PAHAL_6G088400</name>
</gene>
<dbReference type="Proteomes" id="UP000243499">
    <property type="component" value="Chromosome 6"/>
</dbReference>
<protein>
    <submittedName>
        <fullName evidence="1">Uncharacterized protein</fullName>
    </submittedName>
</protein>
<name>A0A2S3I1D6_9POAL</name>
<accession>A0A2S3I1D6</accession>